<organism evidence="3 4">
    <name type="scientific">Aliikangiella maris</name>
    <dbReference type="NCBI Taxonomy" id="3162458"/>
    <lineage>
        <taxon>Bacteria</taxon>
        <taxon>Pseudomonadati</taxon>
        <taxon>Pseudomonadota</taxon>
        <taxon>Gammaproteobacteria</taxon>
        <taxon>Oceanospirillales</taxon>
        <taxon>Pleioneaceae</taxon>
        <taxon>Aliikangiella</taxon>
    </lineage>
</organism>
<dbReference type="Pfam" id="PF20419">
    <property type="entry name" value="DUF6701"/>
    <property type="match status" value="1"/>
</dbReference>
<name>A0ABV2BQA4_9GAMM</name>
<reference evidence="3 4" key="1">
    <citation type="submission" date="2024-06" db="EMBL/GenBank/DDBJ databases">
        <authorList>
            <person name="Li F."/>
        </authorList>
    </citation>
    <scope>NUCLEOTIDE SEQUENCE [LARGE SCALE GENOMIC DNA]</scope>
    <source>
        <strain evidence="3 4">GXAS 311</strain>
    </source>
</reference>
<evidence type="ECO:0000313" key="4">
    <source>
        <dbReference type="Proteomes" id="UP001548189"/>
    </source>
</evidence>
<evidence type="ECO:0000259" key="2">
    <source>
        <dbReference type="Pfam" id="PF20419"/>
    </source>
</evidence>
<comment type="caution">
    <text evidence="3">The sequence shown here is derived from an EMBL/GenBank/DDBJ whole genome shotgun (WGS) entry which is preliminary data.</text>
</comment>
<feature type="signal peptide" evidence="1">
    <location>
        <begin position="1"/>
        <end position="16"/>
    </location>
</feature>
<dbReference type="Proteomes" id="UP001548189">
    <property type="component" value="Unassembled WGS sequence"/>
</dbReference>
<evidence type="ECO:0000313" key="3">
    <source>
        <dbReference type="EMBL" id="MET1254103.1"/>
    </source>
</evidence>
<feature type="chain" id="PRO_5045139024" evidence="1">
    <location>
        <begin position="17"/>
        <end position="1173"/>
    </location>
</feature>
<dbReference type="EMBL" id="JBEVCJ010000002">
    <property type="protein sequence ID" value="MET1254103.1"/>
    <property type="molecule type" value="Genomic_DNA"/>
</dbReference>
<evidence type="ECO:0000256" key="1">
    <source>
        <dbReference type="SAM" id="SignalP"/>
    </source>
</evidence>
<dbReference type="InterPro" id="IPR046524">
    <property type="entry name" value="DUF6701"/>
</dbReference>
<proteinExistence type="predicted"/>
<keyword evidence="4" id="KW-1185">Reference proteome</keyword>
<sequence>MLWLTLCLFSASAVNAAYQVQVVTGEAFDTVTTDVVWNNDASQTDYPIDDDYQLVNIGFTFYLGETAYTQVRVMANGVLHFGANQGFHKDYTNETLPITGVTAGPGYEEPADRVIAGYWDDLEPSLGGTIRYDTLGTAPYRRFVASWNNVPRYNGPGTSYSFQIVIFENGNVRFRYGNDEATGGSATIGIEVSDTDYTQYSSDTALVNDSIDLLWIRQFPTLTEAAATCADVSKVTLTFASAISPARAADINNFAINNGISILAANYIDATTVELTTSSLDPDTTYTVSTSYPTQSTTFNLSTSSTTVISDDFSSGTYSGGSGWAGNWLESDDDGSATTGNVFVFGGRLYLDDSPDTGGFPAIEREIDLSNFTSANLSVLIDSSLFLEGSDRFEIAVSPNGGASWTVLGQYQNEVSGTYTFDLTPYLTVNTRIRFQITFNYGGFLEYVTFDNITIIGIENTPCAPELDHFVVTHDSNGINCLREPITIAAVDDSGDVITDYSGTIDLSLVTNHGNWFTLDESNNSTDLAQGTLVDTANDNDGAATYTFVEADSGNVILYLQNTVAEATNINVAEGITTDDNTEGDITFRPYGFVVSPAPITTQVAGKPFDLVLTAAGQTPTQSNCGVIEEYNGTQAIHLWSTYQTPTTSPTQVLVNATPIATTQVTASPQNITFNAGQATLTVQYNDVGQISLGAKDESGIGDPTSGNVDEIIGGVSPFVVRPFGYDLQVAGSPYADDENDTVFAIAGDNFGMTIRSVLWQAGDDLDNDGIPDPFIDTDNDAIPDSGGNLADNGITPNISQISGNISLQPQAILVTNSNGSLGQSLIDFSNFPAPTASQPGIITITQNWDEVGILQIDALSSNFMATSDNITGQRINIGRFIPAQFNLTITTDYSAQCGSFSYAGFNNGVTGLNKIGQSHNLVFGIQAVNQGNAATANYDGQFAKLEIGTITLTPFDTLNGVTATGNLSTTRSPIIFNTSGQSTASFTDLYYQFAGFSAPVELQINITAQDSDDVSGIISSATVNNRLGRLKIIDAYGPETSSLELRLFSEYYNGTQWLTNTLDNCTSYIQTNSILTPTSYTDNLNDGETSIFFPTTNQPLSNGQSILASGLLYSAPGEGNFGSVETIYNLSTLSWLTYDWDEDLVNDNPVGILNFGHYRGSDRIIYWRELKN</sequence>
<keyword evidence="1" id="KW-0732">Signal</keyword>
<protein>
    <submittedName>
        <fullName evidence="3">DUF6701 domain-containing protein</fullName>
    </submittedName>
</protein>
<accession>A0ABV2BQA4</accession>
<gene>
    <name evidence="3" type="ORF">ABVT43_03085</name>
</gene>
<dbReference type="RefSeq" id="WP_353873652.1">
    <property type="nucleotide sequence ID" value="NZ_JBEVCJ010000002.1"/>
</dbReference>
<feature type="domain" description="DUF6701" evidence="2">
    <location>
        <begin position="581"/>
        <end position="1170"/>
    </location>
</feature>